<dbReference type="RefSeq" id="WP_086991588.1">
    <property type="nucleotide sequence ID" value="NZ_FUHU01000026.1"/>
</dbReference>
<organism evidence="2 3">
    <name type="scientific">Agrococcus casei LMG 22410</name>
    <dbReference type="NCBI Taxonomy" id="1255656"/>
    <lineage>
        <taxon>Bacteria</taxon>
        <taxon>Bacillati</taxon>
        <taxon>Actinomycetota</taxon>
        <taxon>Actinomycetes</taxon>
        <taxon>Micrococcales</taxon>
        <taxon>Microbacteriaceae</taxon>
        <taxon>Agrococcus</taxon>
    </lineage>
</organism>
<proteinExistence type="predicted"/>
<dbReference type="GeneID" id="303172716"/>
<feature type="transmembrane region" description="Helical" evidence="1">
    <location>
        <begin position="46"/>
        <end position="73"/>
    </location>
</feature>
<keyword evidence="1" id="KW-1133">Transmembrane helix</keyword>
<sequence>MTAHAFAKPSDGRLAELFDEHLQAGDEIRYSDERQLVVWSRGRIGVWGWIGLVALGLVTAFIVPAIILIVLLVQRRGRLTTYSLGRDGKLKTHSRSTR</sequence>
<keyword evidence="3" id="KW-1185">Reference proteome</keyword>
<dbReference type="AlphaFoldDB" id="A0A1R4FPL7"/>
<name>A0A1R4FPL7_9MICO</name>
<keyword evidence="1" id="KW-0472">Membrane</keyword>
<protein>
    <submittedName>
        <fullName evidence="2">Uncharacterized protein</fullName>
    </submittedName>
</protein>
<evidence type="ECO:0000313" key="2">
    <source>
        <dbReference type="EMBL" id="SJM57829.1"/>
    </source>
</evidence>
<keyword evidence="1" id="KW-0812">Transmembrane</keyword>
<evidence type="ECO:0000313" key="3">
    <source>
        <dbReference type="Proteomes" id="UP000195787"/>
    </source>
</evidence>
<reference evidence="2 3" key="1">
    <citation type="submission" date="2017-02" db="EMBL/GenBank/DDBJ databases">
        <authorList>
            <person name="Peterson S.W."/>
        </authorList>
    </citation>
    <scope>NUCLEOTIDE SEQUENCE [LARGE SCALE GENOMIC DNA]</scope>
    <source>
        <strain evidence="2 3">LMG 22410</strain>
    </source>
</reference>
<dbReference type="EMBL" id="FUHU01000026">
    <property type="protein sequence ID" value="SJM57829.1"/>
    <property type="molecule type" value="Genomic_DNA"/>
</dbReference>
<dbReference type="OrthoDB" id="9963097at2"/>
<dbReference type="Proteomes" id="UP000195787">
    <property type="component" value="Unassembled WGS sequence"/>
</dbReference>
<evidence type="ECO:0000256" key="1">
    <source>
        <dbReference type="SAM" id="Phobius"/>
    </source>
</evidence>
<gene>
    <name evidence="2" type="ORF">CZ674_05735</name>
</gene>
<accession>A0A1R4FPL7</accession>